<dbReference type="EMBL" id="JAFBEE010000012">
    <property type="protein sequence ID" value="MBM7615378.1"/>
    <property type="molecule type" value="Genomic_DNA"/>
</dbReference>
<sequence length="247" mass="28650">MLKVVVIIQARMGSTRLPGKVMKQIAGKTVLEHVVDRIRQSKLVNEVVIATTIKDDDLAIVKESERLGVSCFRGSEEDVLSRYYYAAKESNAEIVVRITSDCPLIDPAVLDEMLVKFIGLYERREVDYLSNTLQRTFPRGLDAEIFPFEILEKIFNEAKQDYEREHVTPYIYQNPDQFKLVGFKNHHDYSDYRLTLDTEEDLMVITKIYENLCVDDKIVYQDEVIKFMENNPDIKAINESIKQKELG</sequence>
<dbReference type="Proteomes" id="UP001314796">
    <property type="component" value="Unassembled WGS sequence"/>
</dbReference>
<dbReference type="CDD" id="cd02518">
    <property type="entry name" value="GT2_SpsF"/>
    <property type="match status" value="1"/>
</dbReference>
<dbReference type="Gene3D" id="3.90.550.10">
    <property type="entry name" value="Spore Coat Polysaccharide Biosynthesis Protein SpsA, Chain A"/>
    <property type="match status" value="1"/>
</dbReference>
<protein>
    <submittedName>
        <fullName evidence="1">Spore coat polysaccharide biosynthesis protein SpsF</fullName>
    </submittedName>
</protein>
<gene>
    <name evidence="1" type="ORF">JOC73_001948</name>
</gene>
<organism evidence="1 2">
    <name type="scientific">Alkaliphilus hydrothermalis</name>
    <dbReference type="NCBI Taxonomy" id="1482730"/>
    <lineage>
        <taxon>Bacteria</taxon>
        <taxon>Bacillati</taxon>
        <taxon>Bacillota</taxon>
        <taxon>Clostridia</taxon>
        <taxon>Peptostreptococcales</taxon>
        <taxon>Natronincolaceae</taxon>
        <taxon>Alkaliphilus</taxon>
    </lineage>
</organism>
<dbReference type="PANTHER" id="PTHR42866">
    <property type="entry name" value="3-DEOXY-MANNO-OCTULOSONATE CYTIDYLYLTRANSFERASE"/>
    <property type="match status" value="1"/>
</dbReference>
<dbReference type="PANTHER" id="PTHR42866:SF1">
    <property type="entry name" value="SPORE COAT POLYSACCHARIDE BIOSYNTHESIS PROTEIN SPSF"/>
    <property type="match status" value="1"/>
</dbReference>
<accession>A0ABS2NQY9</accession>
<comment type="caution">
    <text evidence="1">The sequence shown here is derived from an EMBL/GenBank/DDBJ whole genome shotgun (WGS) entry which is preliminary data.</text>
</comment>
<evidence type="ECO:0000313" key="2">
    <source>
        <dbReference type="Proteomes" id="UP001314796"/>
    </source>
</evidence>
<reference evidence="1 2" key="1">
    <citation type="submission" date="2021-01" db="EMBL/GenBank/DDBJ databases">
        <title>Genomic Encyclopedia of Type Strains, Phase IV (KMG-IV): sequencing the most valuable type-strain genomes for metagenomic binning, comparative biology and taxonomic classification.</title>
        <authorList>
            <person name="Goeker M."/>
        </authorList>
    </citation>
    <scope>NUCLEOTIDE SEQUENCE [LARGE SCALE GENOMIC DNA]</scope>
    <source>
        <strain evidence="1 2">DSM 25890</strain>
    </source>
</reference>
<keyword evidence="2" id="KW-1185">Reference proteome</keyword>
<dbReference type="InterPro" id="IPR029044">
    <property type="entry name" value="Nucleotide-diphossugar_trans"/>
</dbReference>
<evidence type="ECO:0000313" key="1">
    <source>
        <dbReference type="EMBL" id="MBM7615378.1"/>
    </source>
</evidence>
<dbReference type="InterPro" id="IPR003329">
    <property type="entry name" value="Cytidylyl_trans"/>
</dbReference>
<proteinExistence type="predicted"/>
<dbReference type="Pfam" id="PF02348">
    <property type="entry name" value="CTP_transf_3"/>
    <property type="match status" value="1"/>
</dbReference>
<dbReference type="SUPFAM" id="SSF53448">
    <property type="entry name" value="Nucleotide-diphospho-sugar transferases"/>
    <property type="match status" value="1"/>
</dbReference>
<name>A0ABS2NQY9_9FIRM</name>